<dbReference type="InterPro" id="IPR009528">
    <property type="entry name" value="Restrct_endonuc_II_BsuBI_C"/>
</dbReference>
<gene>
    <name evidence="3" type="ORF">SB4_15370</name>
</gene>
<evidence type="ECO:0000313" key="3">
    <source>
        <dbReference type="EMBL" id="KTT96465.1"/>
    </source>
</evidence>
<dbReference type="OrthoDB" id="9798907at2"/>
<dbReference type="AlphaFoldDB" id="A0A147IN40"/>
<feature type="domain" description="BsuBI/PstI restriction endonuclease HTH" evidence="2">
    <location>
        <begin position="8"/>
        <end position="173"/>
    </location>
</feature>
<evidence type="ECO:0008006" key="5">
    <source>
        <dbReference type="Google" id="ProtNLM"/>
    </source>
</evidence>
<dbReference type="InterPro" id="IPR041454">
    <property type="entry name" value="BsuBI/PstI_N"/>
</dbReference>
<dbReference type="GO" id="GO:0000287">
    <property type="term" value="F:magnesium ion binding"/>
    <property type="evidence" value="ECO:0007669"/>
    <property type="project" value="InterPro"/>
</dbReference>
<reference evidence="3 4" key="1">
    <citation type="journal article" date="2016" name="Front. Microbiol.">
        <title>Genomic Resource of Rice Seed Associated Bacteria.</title>
        <authorList>
            <person name="Midha S."/>
            <person name="Bansal K."/>
            <person name="Sharma S."/>
            <person name="Kumar N."/>
            <person name="Patil P.P."/>
            <person name="Chaudhry V."/>
            <person name="Patil P.B."/>
        </authorList>
    </citation>
    <scope>NUCLEOTIDE SEQUENCE [LARGE SCALE GENOMIC DNA]</scope>
    <source>
        <strain evidence="3 4">SB4</strain>
    </source>
</reference>
<dbReference type="EMBL" id="LDTE01000110">
    <property type="protein sequence ID" value="KTT96465.1"/>
    <property type="molecule type" value="Genomic_DNA"/>
</dbReference>
<name>A0A147IN40_9SPHN</name>
<dbReference type="Pfam" id="PF06616">
    <property type="entry name" value="BsuBI_PstI_RE"/>
    <property type="match status" value="1"/>
</dbReference>
<evidence type="ECO:0000313" key="4">
    <source>
        <dbReference type="Proteomes" id="UP000074072"/>
    </source>
</evidence>
<dbReference type="InterPro" id="IPR041962">
    <property type="entry name" value="BsuBI/PstI_N_sf"/>
</dbReference>
<dbReference type="Gene3D" id="3.40.1350.80">
    <property type="match status" value="1"/>
</dbReference>
<protein>
    <recommendedName>
        <fullName evidence="5">Restriction endonuclease</fullName>
    </recommendedName>
</protein>
<dbReference type="Pfam" id="PF17728">
    <property type="entry name" value="BsuBI_PstI_RE_N"/>
    <property type="match status" value="1"/>
</dbReference>
<dbReference type="Gene3D" id="1.10.10.1820">
    <property type="entry name" value="BsuBI/PstI restriction endonuclease-like"/>
    <property type="match status" value="1"/>
</dbReference>
<dbReference type="GO" id="GO:0003677">
    <property type="term" value="F:DNA binding"/>
    <property type="evidence" value="ECO:0007669"/>
    <property type="project" value="InterPro"/>
</dbReference>
<dbReference type="Proteomes" id="UP000074072">
    <property type="component" value="Unassembled WGS sequence"/>
</dbReference>
<accession>A0A147IN40</accession>
<dbReference type="GO" id="GO:0009307">
    <property type="term" value="P:DNA restriction-modification system"/>
    <property type="evidence" value="ECO:0007669"/>
    <property type="project" value="InterPro"/>
</dbReference>
<organism evidence="3 4">
    <name type="scientific">Sphingomonas sanguinis</name>
    <dbReference type="NCBI Taxonomy" id="33051"/>
    <lineage>
        <taxon>Bacteria</taxon>
        <taxon>Pseudomonadati</taxon>
        <taxon>Pseudomonadota</taxon>
        <taxon>Alphaproteobacteria</taxon>
        <taxon>Sphingomonadales</taxon>
        <taxon>Sphingomonadaceae</taxon>
        <taxon>Sphingomonas</taxon>
    </lineage>
</organism>
<dbReference type="RefSeq" id="WP_058753260.1">
    <property type="nucleotide sequence ID" value="NZ_LDTE01000110.1"/>
</dbReference>
<proteinExistence type="predicted"/>
<evidence type="ECO:0000259" key="2">
    <source>
        <dbReference type="Pfam" id="PF17728"/>
    </source>
</evidence>
<dbReference type="InterPro" id="IPR041963">
    <property type="entry name" value="BsuBI/PstI_C_sf"/>
</dbReference>
<dbReference type="GO" id="GO:0009036">
    <property type="term" value="F:type II site-specific deoxyribonuclease activity"/>
    <property type="evidence" value="ECO:0007669"/>
    <property type="project" value="InterPro"/>
</dbReference>
<evidence type="ECO:0000259" key="1">
    <source>
        <dbReference type="Pfam" id="PF06616"/>
    </source>
</evidence>
<feature type="domain" description="BsuBI/PstI restriction endonuclease" evidence="1">
    <location>
        <begin position="185"/>
        <end position="344"/>
    </location>
</feature>
<sequence>MMPLLNREEVHARLQVIFPDGAPNRAYLTRMLAASTVFVALYVDAIEGSGTYLGPKHVYRMTNEQAAQVDDASRAAYSAGVLRTGAQIEGRRWYQDNTREPIRDETLREGLVAIGAVTERTDLATTSSKPRYALKASFAALFDPALTGETLQTRIAAWQAEALNKGALARLAIVRRGAGVSTDQVLVTFPNGETRRMKPGPSSEITKAVMEVFAPTFLADPAVVFLSESGNKVVARDDELARSIGLAIQADKNLPDTILVDLGPAHPLLVFVEVVATDGPISQRRKEALEELVAEAGFPAEHVAFVTAYLDRSAGPFKKTVDSLAWGSYAWFAAEPERLVVFSETSGGLRGRP</sequence>
<dbReference type="PATRIC" id="fig|33051.4.peg.492"/>
<comment type="caution">
    <text evidence="3">The sequence shown here is derived from an EMBL/GenBank/DDBJ whole genome shotgun (WGS) entry which is preliminary data.</text>
</comment>